<dbReference type="EMBL" id="BMAO01023874">
    <property type="protein sequence ID" value="GFQ91535.1"/>
    <property type="molecule type" value="Genomic_DNA"/>
</dbReference>
<protein>
    <submittedName>
        <fullName evidence="1">Putative RNA-directed DNA polymerase from transposon X-element</fullName>
    </submittedName>
</protein>
<dbReference type="GO" id="GO:0003964">
    <property type="term" value="F:RNA-directed DNA polymerase activity"/>
    <property type="evidence" value="ECO:0007669"/>
    <property type="project" value="UniProtKB-KW"/>
</dbReference>
<evidence type="ECO:0000313" key="1">
    <source>
        <dbReference type="EMBL" id="GFQ91535.1"/>
    </source>
</evidence>
<reference evidence="1" key="1">
    <citation type="submission" date="2020-07" db="EMBL/GenBank/DDBJ databases">
        <title>Multicomponent nature underlies the extraordinary mechanical properties of spider dragline silk.</title>
        <authorList>
            <person name="Kono N."/>
            <person name="Nakamura H."/>
            <person name="Mori M."/>
            <person name="Yoshida Y."/>
            <person name="Ohtoshi R."/>
            <person name="Malay A.D."/>
            <person name="Moran D.A.P."/>
            <person name="Tomita M."/>
            <person name="Numata K."/>
            <person name="Arakawa K."/>
        </authorList>
    </citation>
    <scope>NUCLEOTIDE SEQUENCE</scope>
</reference>
<proteinExistence type="predicted"/>
<keyword evidence="1" id="KW-0695">RNA-directed DNA polymerase</keyword>
<dbReference type="Proteomes" id="UP000887116">
    <property type="component" value="Unassembled WGS sequence"/>
</dbReference>
<evidence type="ECO:0000313" key="2">
    <source>
        <dbReference type="Proteomes" id="UP000887116"/>
    </source>
</evidence>
<name>A0A8X6KYU5_TRICU</name>
<sequence length="107" mass="12357">MSLQMPSCWGLENNITINLGKTSNQNFTLNMQPFTSNHPCRGSRLQYKDVSTNLGFNFYNKLKWTKHVEHEVSKVRNRLPILNRLAGAKWGYGTHLHITILMIQSLL</sequence>
<keyword evidence="2" id="KW-1185">Reference proteome</keyword>
<comment type="caution">
    <text evidence="1">The sequence shown here is derived from an EMBL/GenBank/DDBJ whole genome shotgun (WGS) entry which is preliminary data.</text>
</comment>
<keyword evidence="1" id="KW-0548">Nucleotidyltransferase</keyword>
<dbReference type="AlphaFoldDB" id="A0A8X6KYU5"/>
<keyword evidence="1" id="KW-0808">Transferase</keyword>
<organism evidence="1 2">
    <name type="scientific">Trichonephila clavata</name>
    <name type="common">Joro spider</name>
    <name type="synonym">Nephila clavata</name>
    <dbReference type="NCBI Taxonomy" id="2740835"/>
    <lineage>
        <taxon>Eukaryota</taxon>
        <taxon>Metazoa</taxon>
        <taxon>Ecdysozoa</taxon>
        <taxon>Arthropoda</taxon>
        <taxon>Chelicerata</taxon>
        <taxon>Arachnida</taxon>
        <taxon>Araneae</taxon>
        <taxon>Araneomorphae</taxon>
        <taxon>Entelegynae</taxon>
        <taxon>Araneoidea</taxon>
        <taxon>Nephilidae</taxon>
        <taxon>Trichonephila</taxon>
    </lineage>
</organism>
<gene>
    <name evidence="1" type="primary">X975_11037</name>
    <name evidence="1" type="ORF">TNCT_499641</name>
</gene>
<accession>A0A8X6KYU5</accession>